<dbReference type="RefSeq" id="WP_038432060.1">
    <property type="nucleotide sequence ID" value="NZ_BQGY01000002.1"/>
</dbReference>
<dbReference type="AlphaFoldDB" id="A0ABD7NPS5"/>
<dbReference type="EMBL" id="UIXM01000007">
    <property type="protein sequence ID" value="SVS26119.1"/>
    <property type="molecule type" value="Genomic_DNA"/>
</dbReference>
<reference evidence="1 2" key="1">
    <citation type="submission" date="2018-08" db="EMBL/GenBank/DDBJ databases">
        <authorList>
            <consortium name="Pathogen Informatics"/>
        </authorList>
    </citation>
    <scope>NUCLEOTIDE SEQUENCE [LARGE SCALE GENOMIC DNA]</scope>
    <source>
        <strain evidence="1 2">EuSCAPE_GR114</strain>
    </source>
</reference>
<organism evidence="1 2">
    <name type="scientific">Klebsiella pneumoniae</name>
    <dbReference type="NCBI Taxonomy" id="573"/>
    <lineage>
        <taxon>Bacteria</taxon>
        <taxon>Pseudomonadati</taxon>
        <taxon>Pseudomonadota</taxon>
        <taxon>Gammaproteobacteria</taxon>
        <taxon>Enterobacterales</taxon>
        <taxon>Enterobacteriaceae</taxon>
        <taxon>Klebsiella/Raoultella group</taxon>
        <taxon>Klebsiella</taxon>
        <taxon>Klebsiella pneumoniae complex</taxon>
    </lineage>
</organism>
<dbReference type="SUPFAM" id="SSF46894">
    <property type="entry name" value="C-terminal effector domain of the bipartite response regulators"/>
    <property type="match status" value="1"/>
</dbReference>
<evidence type="ECO:0000313" key="2">
    <source>
        <dbReference type="Proteomes" id="UP000259497"/>
    </source>
</evidence>
<name>A0ABD7NPS5_KLEPN</name>
<evidence type="ECO:0000313" key="1">
    <source>
        <dbReference type="EMBL" id="SVS26119.1"/>
    </source>
</evidence>
<dbReference type="InterPro" id="IPR036388">
    <property type="entry name" value="WH-like_DNA-bd_sf"/>
</dbReference>
<dbReference type="Gene3D" id="1.10.10.10">
    <property type="entry name" value="Winged helix-like DNA-binding domain superfamily/Winged helix DNA-binding domain"/>
    <property type="match status" value="1"/>
</dbReference>
<sequence length="204" mass="23930">MKVVFFCKDRFYAEGLCILLENIYEEQCYSIFFNFNEASLLIDKLNKTTCDHFIFDLTSYTENELIYINRVITSQFPKRICIIDDGINNKNQLSQQWWAGQEIISKSWPVVRVEKQLVNYRNKISKGVEMHHESGWKINEMNCNEIMLIMLLSRGVSVKNIASRLNVSHKKLYNQISIVKKKIGLERKNQFLAFLASLYPQDVG</sequence>
<protein>
    <recommendedName>
        <fullName evidence="3">Helix-turn-helix transcriptional regulator</fullName>
    </recommendedName>
</protein>
<accession>A0ABD7NPS5</accession>
<gene>
    <name evidence="1" type="ORF">SAMEA3649733_02805</name>
</gene>
<proteinExistence type="predicted"/>
<evidence type="ECO:0008006" key="3">
    <source>
        <dbReference type="Google" id="ProtNLM"/>
    </source>
</evidence>
<dbReference type="InterPro" id="IPR016032">
    <property type="entry name" value="Sig_transdc_resp-reg_C-effctor"/>
</dbReference>
<dbReference type="Proteomes" id="UP000259497">
    <property type="component" value="Unassembled WGS sequence"/>
</dbReference>
<comment type="caution">
    <text evidence="1">The sequence shown here is derived from an EMBL/GenBank/DDBJ whole genome shotgun (WGS) entry which is preliminary data.</text>
</comment>